<gene>
    <name evidence="1" type="ORF">K443DRAFT_11747</name>
</gene>
<name>A0A0C9XFK6_9AGAR</name>
<sequence>MSDTPLECFHSAVNRFDSFIHALPQATGAKRLQEIMQELLPKLWTEDLRPGWSSTLSTLDWISSVNLSCMEKALQCLDTKVTVMPEFSFDFASDITMEKVH</sequence>
<dbReference type="Proteomes" id="UP000054477">
    <property type="component" value="Unassembled WGS sequence"/>
</dbReference>
<organism evidence="1 2">
    <name type="scientific">Laccaria amethystina LaAM-08-1</name>
    <dbReference type="NCBI Taxonomy" id="1095629"/>
    <lineage>
        <taxon>Eukaryota</taxon>
        <taxon>Fungi</taxon>
        <taxon>Dikarya</taxon>
        <taxon>Basidiomycota</taxon>
        <taxon>Agaricomycotina</taxon>
        <taxon>Agaricomycetes</taxon>
        <taxon>Agaricomycetidae</taxon>
        <taxon>Agaricales</taxon>
        <taxon>Agaricineae</taxon>
        <taxon>Hydnangiaceae</taxon>
        <taxon>Laccaria</taxon>
    </lineage>
</organism>
<reference evidence="1 2" key="1">
    <citation type="submission" date="2014-04" db="EMBL/GenBank/DDBJ databases">
        <authorList>
            <consortium name="DOE Joint Genome Institute"/>
            <person name="Kuo A."/>
            <person name="Kohler A."/>
            <person name="Nagy L.G."/>
            <person name="Floudas D."/>
            <person name="Copeland A."/>
            <person name="Barry K.W."/>
            <person name="Cichocki N."/>
            <person name="Veneault-Fourrey C."/>
            <person name="LaButti K."/>
            <person name="Lindquist E.A."/>
            <person name="Lipzen A."/>
            <person name="Lundell T."/>
            <person name="Morin E."/>
            <person name="Murat C."/>
            <person name="Sun H."/>
            <person name="Tunlid A."/>
            <person name="Henrissat B."/>
            <person name="Grigoriev I.V."/>
            <person name="Hibbett D.S."/>
            <person name="Martin F."/>
            <person name="Nordberg H.P."/>
            <person name="Cantor M.N."/>
            <person name="Hua S.X."/>
        </authorList>
    </citation>
    <scope>NUCLEOTIDE SEQUENCE [LARGE SCALE GENOMIC DNA]</scope>
    <source>
        <strain evidence="1 2">LaAM-08-1</strain>
    </source>
</reference>
<evidence type="ECO:0000313" key="2">
    <source>
        <dbReference type="Proteomes" id="UP000054477"/>
    </source>
</evidence>
<evidence type="ECO:0000313" key="1">
    <source>
        <dbReference type="EMBL" id="KIJ94922.1"/>
    </source>
</evidence>
<protein>
    <submittedName>
        <fullName evidence="1">Uncharacterized protein</fullName>
    </submittedName>
</protein>
<reference evidence="2" key="2">
    <citation type="submission" date="2015-01" db="EMBL/GenBank/DDBJ databases">
        <title>Evolutionary Origins and Diversification of the Mycorrhizal Mutualists.</title>
        <authorList>
            <consortium name="DOE Joint Genome Institute"/>
            <consortium name="Mycorrhizal Genomics Consortium"/>
            <person name="Kohler A."/>
            <person name="Kuo A."/>
            <person name="Nagy L.G."/>
            <person name="Floudas D."/>
            <person name="Copeland A."/>
            <person name="Barry K.W."/>
            <person name="Cichocki N."/>
            <person name="Veneault-Fourrey C."/>
            <person name="LaButti K."/>
            <person name="Lindquist E.A."/>
            <person name="Lipzen A."/>
            <person name="Lundell T."/>
            <person name="Morin E."/>
            <person name="Murat C."/>
            <person name="Riley R."/>
            <person name="Ohm R."/>
            <person name="Sun H."/>
            <person name="Tunlid A."/>
            <person name="Henrissat B."/>
            <person name="Grigoriev I.V."/>
            <person name="Hibbett D.S."/>
            <person name="Martin F."/>
        </authorList>
    </citation>
    <scope>NUCLEOTIDE SEQUENCE [LARGE SCALE GENOMIC DNA]</scope>
    <source>
        <strain evidence="2">LaAM-08-1</strain>
    </source>
</reference>
<proteinExistence type="predicted"/>
<dbReference type="AlphaFoldDB" id="A0A0C9XFK6"/>
<keyword evidence="2" id="KW-1185">Reference proteome</keyword>
<dbReference type="HOGENOM" id="CLU_2292148_0_0_1"/>
<accession>A0A0C9XFK6</accession>
<dbReference type="EMBL" id="KN838774">
    <property type="protein sequence ID" value="KIJ94922.1"/>
    <property type="molecule type" value="Genomic_DNA"/>
</dbReference>